<dbReference type="AlphaFoldDB" id="A0AAV6TFU8"/>
<dbReference type="EMBL" id="JAFNEN010005031">
    <property type="protein sequence ID" value="KAG8170689.1"/>
    <property type="molecule type" value="Genomic_DNA"/>
</dbReference>
<organism evidence="1 2">
    <name type="scientific">Oedothorax gibbosus</name>
    <dbReference type="NCBI Taxonomy" id="931172"/>
    <lineage>
        <taxon>Eukaryota</taxon>
        <taxon>Metazoa</taxon>
        <taxon>Ecdysozoa</taxon>
        <taxon>Arthropoda</taxon>
        <taxon>Chelicerata</taxon>
        <taxon>Arachnida</taxon>
        <taxon>Araneae</taxon>
        <taxon>Araneomorphae</taxon>
        <taxon>Entelegynae</taxon>
        <taxon>Araneoidea</taxon>
        <taxon>Linyphiidae</taxon>
        <taxon>Erigoninae</taxon>
        <taxon>Oedothorax</taxon>
    </lineage>
</organism>
<feature type="non-terminal residue" evidence="1">
    <location>
        <position position="78"/>
    </location>
</feature>
<comment type="caution">
    <text evidence="1">The sequence shown here is derived from an EMBL/GenBank/DDBJ whole genome shotgun (WGS) entry which is preliminary data.</text>
</comment>
<protein>
    <submittedName>
        <fullName evidence="1">Uncharacterized protein</fullName>
    </submittedName>
</protein>
<reference evidence="1 2" key="1">
    <citation type="journal article" date="2022" name="Nat. Ecol. Evol.">
        <title>A masculinizing supergene underlies an exaggerated male reproductive morph in a spider.</title>
        <authorList>
            <person name="Hendrickx F."/>
            <person name="De Corte Z."/>
            <person name="Sonet G."/>
            <person name="Van Belleghem S.M."/>
            <person name="Kostlbacher S."/>
            <person name="Vangestel C."/>
        </authorList>
    </citation>
    <scope>NUCLEOTIDE SEQUENCE [LARGE SCALE GENOMIC DNA]</scope>
    <source>
        <strain evidence="1">W744_W776</strain>
    </source>
</reference>
<name>A0AAV6TFU8_9ARAC</name>
<keyword evidence="2" id="KW-1185">Reference proteome</keyword>
<dbReference type="Proteomes" id="UP000827092">
    <property type="component" value="Unassembled WGS sequence"/>
</dbReference>
<gene>
    <name evidence="1" type="ORF">JTE90_000092</name>
</gene>
<proteinExistence type="predicted"/>
<evidence type="ECO:0000313" key="1">
    <source>
        <dbReference type="EMBL" id="KAG8170689.1"/>
    </source>
</evidence>
<sequence>MEPFFPAQSSRLSLEYCYYTKICRWRLQAGSPAGTFNARHATSYSLRRKPPRGKLCRSGRYRPNAGASSIFRASCFGR</sequence>
<evidence type="ECO:0000313" key="2">
    <source>
        <dbReference type="Proteomes" id="UP000827092"/>
    </source>
</evidence>
<accession>A0AAV6TFU8</accession>